<dbReference type="InterPro" id="IPR003439">
    <property type="entry name" value="ABC_transporter-like_ATP-bd"/>
</dbReference>
<reference evidence="11 12" key="1">
    <citation type="submission" date="2018-03" db="EMBL/GenBank/DDBJ databases">
        <title>Genome sequence of Paenibacillus elgii strain AC13 an antimicrobial compound producing bacteria.</title>
        <authorList>
            <person name="Kurokawa A.S."/>
            <person name="Araujo J.F."/>
            <person name="Costa R.A."/>
            <person name="Ortega D.B."/>
            <person name="Pires A.S."/>
            <person name="Pappas G.J.Jr."/>
            <person name="Franco O.L."/>
            <person name="Barreto C."/>
            <person name="Magalhaes B.S."/>
            <person name="Kruger R.H."/>
        </authorList>
    </citation>
    <scope>NUCLEOTIDE SEQUENCE [LARGE SCALE GENOMIC DNA]</scope>
    <source>
        <strain evidence="11 12">AC13</strain>
    </source>
</reference>
<dbReference type="InterPro" id="IPR003593">
    <property type="entry name" value="AAA+_ATPase"/>
</dbReference>
<feature type="transmembrane region" description="Helical" evidence="8">
    <location>
        <begin position="153"/>
        <end position="182"/>
    </location>
</feature>
<dbReference type="RefSeq" id="WP_108535221.1">
    <property type="nucleotide sequence ID" value="NZ_PYHP01000101.1"/>
</dbReference>
<dbReference type="SMART" id="SM00382">
    <property type="entry name" value="AAA"/>
    <property type="match status" value="1"/>
</dbReference>
<organism evidence="11 12">
    <name type="scientific">Paenibacillus elgii</name>
    <dbReference type="NCBI Taxonomy" id="189691"/>
    <lineage>
        <taxon>Bacteria</taxon>
        <taxon>Bacillati</taxon>
        <taxon>Bacillota</taxon>
        <taxon>Bacilli</taxon>
        <taxon>Bacillales</taxon>
        <taxon>Paenibacillaceae</taxon>
        <taxon>Paenibacillus</taxon>
    </lineage>
</organism>
<evidence type="ECO:0000256" key="8">
    <source>
        <dbReference type="SAM" id="Phobius"/>
    </source>
</evidence>
<feature type="transmembrane region" description="Helical" evidence="8">
    <location>
        <begin position="255"/>
        <end position="276"/>
    </location>
</feature>
<dbReference type="InterPro" id="IPR011527">
    <property type="entry name" value="ABC1_TM_dom"/>
</dbReference>
<comment type="caution">
    <text evidence="11">The sequence shown here is derived from an EMBL/GenBank/DDBJ whole genome shotgun (WGS) entry which is preliminary data.</text>
</comment>
<comment type="subcellular location">
    <subcellularLocation>
        <location evidence="1">Cell membrane</location>
        <topology evidence="1">Multi-pass membrane protein</topology>
    </subcellularLocation>
</comment>
<dbReference type="InterPro" id="IPR039421">
    <property type="entry name" value="Type_1_exporter"/>
</dbReference>
<evidence type="ECO:0000259" key="9">
    <source>
        <dbReference type="PROSITE" id="PS50893"/>
    </source>
</evidence>
<protein>
    <submittedName>
        <fullName evidence="11">ABC transporter ATP-binding protein</fullName>
    </submittedName>
</protein>
<feature type="domain" description="ABC transmembrane type-1" evidence="10">
    <location>
        <begin position="30"/>
        <end position="309"/>
    </location>
</feature>
<dbReference type="SUPFAM" id="SSF90123">
    <property type="entry name" value="ABC transporter transmembrane region"/>
    <property type="match status" value="1"/>
</dbReference>
<dbReference type="InterPro" id="IPR017871">
    <property type="entry name" value="ABC_transporter-like_CS"/>
</dbReference>
<evidence type="ECO:0000256" key="1">
    <source>
        <dbReference type="ARBA" id="ARBA00004651"/>
    </source>
</evidence>
<dbReference type="InterPro" id="IPR027417">
    <property type="entry name" value="P-loop_NTPase"/>
</dbReference>
<evidence type="ECO:0000256" key="7">
    <source>
        <dbReference type="ARBA" id="ARBA00023136"/>
    </source>
</evidence>
<dbReference type="AlphaFoldDB" id="A0A2T6FRX5"/>
<evidence type="ECO:0000256" key="4">
    <source>
        <dbReference type="ARBA" id="ARBA00022741"/>
    </source>
</evidence>
<keyword evidence="7 8" id="KW-0472">Membrane</keyword>
<name>A0A2T6FRX5_9BACL</name>
<keyword evidence="6 8" id="KW-1133">Transmembrane helix</keyword>
<evidence type="ECO:0000256" key="5">
    <source>
        <dbReference type="ARBA" id="ARBA00022840"/>
    </source>
</evidence>
<dbReference type="InterPro" id="IPR036640">
    <property type="entry name" value="ABC1_TM_sf"/>
</dbReference>
<gene>
    <name evidence="11" type="ORF">C8Z91_34800</name>
</gene>
<feature type="transmembrane region" description="Helical" evidence="8">
    <location>
        <begin position="20"/>
        <end position="42"/>
    </location>
</feature>
<dbReference type="Pfam" id="PF00664">
    <property type="entry name" value="ABC_membrane"/>
    <property type="match status" value="1"/>
</dbReference>
<dbReference type="PANTHER" id="PTHR43394">
    <property type="entry name" value="ATP-DEPENDENT PERMEASE MDL1, MITOCHONDRIAL"/>
    <property type="match status" value="1"/>
</dbReference>
<dbReference type="PROSITE" id="PS50893">
    <property type="entry name" value="ABC_TRANSPORTER_2"/>
    <property type="match status" value="1"/>
</dbReference>
<dbReference type="Gene3D" id="3.40.50.300">
    <property type="entry name" value="P-loop containing nucleotide triphosphate hydrolases"/>
    <property type="match status" value="1"/>
</dbReference>
<evidence type="ECO:0000313" key="12">
    <source>
        <dbReference type="Proteomes" id="UP000244184"/>
    </source>
</evidence>
<evidence type="ECO:0000256" key="2">
    <source>
        <dbReference type="ARBA" id="ARBA00022448"/>
    </source>
</evidence>
<feature type="domain" description="ABC transporter" evidence="9">
    <location>
        <begin position="346"/>
        <end position="579"/>
    </location>
</feature>
<dbReference type="GO" id="GO:0005886">
    <property type="term" value="C:plasma membrane"/>
    <property type="evidence" value="ECO:0007669"/>
    <property type="project" value="UniProtKB-SubCell"/>
</dbReference>
<accession>A0A2T6FRX5</accession>
<feature type="transmembrane region" description="Helical" evidence="8">
    <location>
        <begin position="63"/>
        <end position="83"/>
    </location>
</feature>
<dbReference type="Pfam" id="PF00005">
    <property type="entry name" value="ABC_tran"/>
    <property type="match status" value="1"/>
</dbReference>
<dbReference type="GO" id="GO:0016887">
    <property type="term" value="F:ATP hydrolysis activity"/>
    <property type="evidence" value="ECO:0007669"/>
    <property type="project" value="InterPro"/>
</dbReference>
<dbReference type="GO" id="GO:0015421">
    <property type="term" value="F:ABC-type oligopeptide transporter activity"/>
    <property type="evidence" value="ECO:0007669"/>
    <property type="project" value="TreeGrafter"/>
</dbReference>
<sequence length="582" mass="65881">MSENKNLNVNFWKVYLWALSFFRVQIKFVLGLVFCGLIATAVEMLLPKYLQLFIDTIYPDKNMELFIISFIILPILIILMFYAKTLINRFHNIIGEQSSSSLQYASLNHLYELGLEYYENNTIGETFDLFNTSIKELQKLYRELVPEIIKQTIILFVCLLIMFQMSLILTCTIVASCFLYFLTGPFFEKRASVIVKEAAKKLTELNQGVFNGISAIPDVLIYSRVKWSISKILNQHVLYSKYGMKRTLWLYLRGAVRRGSIAIGSLGVFYIGAILVRSDSMSVGEFVSYTTYSYIVVRAFTEVITCMTEQKILIAQAEKLYIFHQRRPQLREPSAQKNLYSFRGDINVKNVKFGYNGNEVLKDISFCIPSGKTVALVGESGGGKTTVSKLIGRLYDSFGGSICLDEVNINEIPRDELLENMGFVFQDTYLFGKTIMENIRFGKPNASDEEVYEAAKSAHAHEFIKELSEGYNTLVGERGIKLSGGQKQRIAIARMFIKNPKIIILDEATSALDNNSEKEVQAAMISLLKGRTTLVIAHRLSTIIHADKIIVLQAGRIIEEGSYEELINNNGAFLMLLNGGVY</sequence>
<evidence type="ECO:0000259" key="10">
    <source>
        <dbReference type="PROSITE" id="PS50929"/>
    </source>
</evidence>
<keyword evidence="3 8" id="KW-0812">Transmembrane</keyword>
<keyword evidence="2" id="KW-0813">Transport</keyword>
<evidence type="ECO:0000313" key="11">
    <source>
        <dbReference type="EMBL" id="PUA34637.1"/>
    </source>
</evidence>
<dbReference type="SUPFAM" id="SSF52540">
    <property type="entry name" value="P-loop containing nucleoside triphosphate hydrolases"/>
    <property type="match status" value="1"/>
</dbReference>
<keyword evidence="5 11" id="KW-0067">ATP-binding</keyword>
<dbReference type="FunFam" id="3.40.50.300:FF:000287">
    <property type="entry name" value="Multidrug ABC transporter ATP-binding protein"/>
    <property type="match status" value="1"/>
</dbReference>
<dbReference type="PANTHER" id="PTHR43394:SF1">
    <property type="entry name" value="ATP-BINDING CASSETTE SUB-FAMILY B MEMBER 10, MITOCHONDRIAL"/>
    <property type="match status" value="1"/>
</dbReference>
<dbReference type="CDD" id="cd07346">
    <property type="entry name" value="ABC_6TM_exporters"/>
    <property type="match status" value="1"/>
</dbReference>
<dbReference type="Gene3D" id="1.20.1560.10">
    <property type="entry name" value="ABC transporter type 1, transmembrane domain"/>
    <property type="match status" value="1"/>
</dbReference>
<dbReference type="GO" id="GO:0005524">
    <property type="term" value="F:ATP binding"/>
    <property type="evidence" value="ECO:0007669"/>
    <property type="project" value="UniProtKB-KW"/>
</dbReference>
<evidence type="ECO:0000256" key="6">
    <source>
        <dbReference type="ARBA" id="ARBA00022989"/>
    </source>
</evidence>
<dbReference type="PROSITE" id="PS00211">
    <property type="entry name" value="ABC_TRANSPORTER_1"/>
    <property type="match status" value="1"/>
</dbReference>
<dbReference type="EMBL" id="PYHP01000101">
    <property type="protein sequence ID" value="PUA34637.1"/>
    <property type="molecule type" value="Genomic_DNA"/>
</dbReference>
<proteinExistence type="predicted"/>
<dbReference type="PROSITE" id="PS50929">
    <property type="entry name" value="ABC_TM1F"/>
    <property type="match status" value="1"/>
</dbReference>
<evidence type="ECO:0000256" key="3">
    <source>
        <dbReference type="ARBA" id="ARBA00022692"/>
    </source>
</evidence>
<dbReference type="Proteomes" id="UP000244184">
    <property type="component" value="Unassembled WGS sequence"/>
</dbReference>
<keyword evidence="4" id="KW-0547">Nucleotide-binding</keyword>